<evidence type="ECO:0000256" key="3">
    <source>
        <dbReference type="ARBA" id="ARBA00022660"/>
    </source>
</evidence>
<evidence type="ECO:0000313" key="9">
    <source>
        <dbReference type="Proteomes" id="UP001219933"/>
    </source>
</evidence>
<keyword evidence="3" id="KW-0679">Respiratory chain</keyword>
<keyword evidence="9" id="KW-1185">Reference proteome</keyword>
<dbReference type="PANTHER" id="PTHR13094">
    <property type="entry name" value="NADH-UBIQUINONE OXIDOREDUCTASE PDSW SUBUNIT"/>
    <property type="match status" value="1"/>
</dbReference>
<organism evidence="8 9">
    <name type="scientific">Malassezia cuniculi</name>
    <dbReference type="NCBI Taxonomy" id="948313"/>
    <lineage>
        <taxon>Eukaryota</taxon>
        <taxon>Fungi</taxon>
        <taxon>Dikarya</taxon>
        <taxon>Basidiomycota</taxon>
        <taxon>Ustilaginomycotina</taxon>
        <taxon>Malasseziomycetes</taxon>
        <taxon>Malasseziales</taxon>
        <taxon>Malasseziaceae</taxon>
        <taxon>Malassezia</taxon>
    </lineage>
</organism>
<keyword evidence="5" id="KW-0249">Electron transport</keyword>
<proteinExistence type="predicted"/>
<dbReference type="PANTHER" id="PTHR13094:SF1">
    <property type="entry name" value="NADH DEHYDROGENASE [UBIQUINONE] 1 BETA SUBCOMPLEX SUBUNIT 10"/>
    <property type="match status" value="1"/>
</dbReference>
<evidence type="ECO:0000313" key="8">
    <source>
        <dbReference type="EMBL" id="WFD33863.1"/>
    </source>
</evidence>
<name>A0AAF0EWB7_9BASI</name>
<evidence type="ECO:0000256" key="6">
    <source>
        <dbReference type="ARBA" id="ARBA00023128"/>
    </source>
</evidence>
<evidence type="ECO:0008006" key="10">
    <source>
        <dbReference type="Google" id="ProtNLM"/>
    </source>
</evidence>
<dbReference type="InterPro" id="IPR039993">
    <property type="entry name" value="NDUFB10"/>
</dbReference>
<gene>
    <name evidence="8" type="ORF">MCUN1_000686</name>
</gene>
<evidence type="ECO:0000256" key="4">
    <source>
        <dbReference type="ARBA" id="ARBA00022792"/>
    </source>
</evidence>
<dbReference type="GO" id="GO:0005743">
    <property type="term" value="C:mitochondrial inner membrane"/>
    <property type="evidence" value="ECO:0007669"/>
    <property type="project" value="UniProtKB-SubCell"/>
</dbReference>
<keyword evidence="6" id="KW-0496">Mitochondrion</keyword>
<comment type="subcellular location">
    <subcellularLocation>
        <location evidence="1">Mitochondrion inner membrane</location>
        <topology evidence="1">Peripheral membrane protein</topology>
        <orientation evidence="1">Matrix side</orientation>
    </subcellularLocation>
</comment>
<keyword evidence="2" id="KW-0813">Transport</keyword>
<dbReference type="AlphaFoldDB" id="A0AAF0EWB7"/>
<evidence type="ECO:0000256" key="2">
    <source>
        <dbReference type="ARBA" id="ARBA00022448"/>
    </source>
</evidence>
<dbReference type="Proteomes" id="UP001219933">
    <property type="component" value="Chromosome 1"/>
</dbReference>
<evidence type="ECO:0000256" key="7">
    <source>
        <dbReference type="ARBA" id="ARBA00023136"/>
    </source>
</evidence>
<keyword evidence="7" id="KW-0472">Membrane</keyword>
<dbReference type="EMBL" id="CP119877">
    <property type="protein sequence ID" value="WFD33863.1"/>
    <property type="molecule type" value="Genomic_DNA"/>
</dbReference>
<evidence type="ECO:0000256" key="5">
    <source>
        <dbReference type="ARBA" id="ARBA00022982"/>
    </source>
</evidence>
<accession>A0AAF0EWB7</accession>
<evidence type="ECO:0000256" key="1">
    <source>
        <dbReference type="ARBA" id="ARBA00004443"/>
    </source>
</evidence>
<protein>
    <recommendedName>
        <fullName evidence="10">NADH-ubiquinone oxidoreductase 12 kDa subunit</fullName>
    </recommendedName>
</protein>
<reference evidence="8" key="1">
    <citation type="submission" date="2023-03" db="EMBL/GenBank/DDBJ databases">
        <title>Mating type loci evolution in Malassezia.</title>
        <authorList>
            <person name="Coelho M.A."/>
        </authorList>
    </citation>
    <scope>NUCLEOTIDE SEQUENCE</scope>
    <source>
        <strain evidence="8">CBS 11721</strain>
    </source>
</reference>
<sequence length="91" mass="10441">MSNLTPETIAGAYLLTANKEERQNIVREQWIKTMQARLVREELQKCHRAEGENHYFACSHLAKLYNELQRDGKVSTHGSADQVHGFRTVDA</sequence>
<keyword evidence="4" id="KW-0999">Mitochondrion inner membrane</keyword>